<keyword evidence="1" id="KW-0812">Transmembrane</keyword>
<dbReference type="EMBL" id="SBLC01000096">
    <property type="protein sequence ID" value="RWY34933.1"/>
    <property type="molecule type" value="Genomic_DNA"/>
</dbReference>
<evidence type="ECO:0000313" key="2">
    <source>
        <dbReference type="EMBL" id="RWY34933.1"/>
    </source>
</evidence>
<protein>
    <submittedName>
        <fullName evidence="2">Uncharacterized protein</fullName>
    </submittedName>
</protein>
<comment type="caution">
    <text evidence="2">The sequence shown here is derived from an EMBL/GenBank/DDBJ whole genome shotgun (WGS) entry which is preliminary data.</text>
</comment>
<proteinExistence type="predicted"/>
<gene>
    <name evidence="2" type="ORF">EP867_19080</name>
</gene>
<evidence type="ECO:0000256" key="1">
    <source>
        <dbReference type="SAM" id="Phobius"/>
    </source>
</evidence>
<accession>A0A3S3WB59</accession>
<feature type="transmembrane region" description="Helical" evidence="1">
    <location>
        <begin position="39"/>
        <end position="59"/>
    </location>
</feature>
<evidence type="ECO:0000313" key="3">
    <source>
        <dbReference type="Proteomes" id="UP000287168"/>
    </source>
</evidence>
<dbReference type="RefSeq" id="WP_128491021.1">
    <property type="nucleotide sequence ID" value="NZ_JBHLXB010000151.1"/>
</dbReference>
<keyword evidence="3" id="KW-1185">Reference proteome</keyword>
<name>A0A3S3WB59_9RHOB</name>
<dbReference type="Proteomes" id="UP000287168">
    <property type="component" value="Unassembled WGS sequence"/>
</dbReference>
<feature type="transmembrane region" description="Helical" evidence="1">
    <location>
        <begin position="12"/>
        <end position="33"/>
    </location>
</feature>
<reference evidence="2 3" key="1">
    <citation type="journal article" date="2015" name="Int. J. Syst. Evol. Microbiol.">
        <title>Gemmobacter intermedius sp. nov., isolated from a white stork (Ciconia ciconia).</title>
        <authorList>
            <person name="Kampfer P."/>
            <person name="Jerzak L."/>
            <person name="Wilharm G."/>
            <person name="Golke J."/>
            <person name="Busse H.J."/>
            <person name="Glaeser S.P."/>
        </authorList>
    </citation>
    <scope>NUCLEOTIDE SEQUENCE [LARGE SCALE GENOMIC DNA]</scope>
    <source>
        <strain evidence="2 3">119/4</strain>
    </source>
</reference>
<keyword evidence="1" id="KW-0472">Membrane</keyword>
<organism evidence="2 3">
    <name type="scientific">Falsigemmobacter intermedius</name>
    <dbReference type="NCBI Taxonomy" id="1553448"/>
    <lineage>
        <taxon>Bacteria</taxon>
        <taxon>Pseudomonadati</taxon>
        <taxon>Pseudomonadota</taxon>
        <taxon>Alphaproteobacteria</taxon>
        <taxon>Rhodobacterales</taxon>
        <taxon>Paracoccaceae</taxon>
        <taxon>Falsigemmobacter</taxon>
    </lineage>
</organism>
<keyword evidence="1" id="KW-1133">Transmembrane helix</keyword>
<dbReference type="AlphaFoldDB" id="A0A3S3WB59"/>
<sequence length="73" mass="7770">MIWRTARVMAADLAPVVIGVVIGFSTAFLAGWLLSVLPFIGLVFSAGALLVGVLLIGWISNAYERAKKSEQGH</sequence>